<dbReference type="SUPFAM" id="SSF52151">
    <property type="entry name" value="FabD/lysophospholipase-like"/>
    <property type="match status" value="1"/>
</dbReference>
<evidence type="ECO:0000256" key="4">
    <source>
        <dbReference type="ARBA" id="ARBA00023043"/>
    </source>
</evidence>
<dbReference type="Pfam" id="PF12796">
    <property type="entry name" value="Ank_2"/>
    <property type="match status" value="1"/>
</dbReference>
<dbReference type="EC" id="3.1.1.4" evidence="1"/>
<evidence type="ECO:0000313" key="11">
    <source>
        <dbReference type="Proteomes" id="UP001152320"/>
    </source>
</evidence>
<feature type="repeat" description="ANK" evidence="7">
    <location>
        <begin position="309"/>
        <end position="341"/>
    </location>
</feature>
<dbReference type="Pfam" id="PF01734">
    <property type="entry name" value="Patatin"/>
    <property type="match status" value="1"/>
</dbReference>
<dbReference type="GO" id="GO:0047499">
    <property type="term" value="F:calcium-independent phospholipase A2 activity"/>
    <property type="evidence" value="ECO:0007669"/>
    <property type="project" value="InterPro"/>
</dbReference>
<dbReference type="Gene3D" id="1.25.40.20">
    <property type="entry name" value="Ankyrin repeat-containing domain"/>
    <property type="match status" value="2"/>
</dbReference>
<dbReference type="GO" id="GO:0005739">
    <property type="term" value="C:mitochondrion"/>
    <property type="evidence" value="ECO:0007669"/>
    <property type="project" value="TreeGrafter"/>
</dbReference>
<dbReference type="PANTHER" id="PTHR24139:SF34">
    <property type="entry name" value="85_88 KDA CALCIUM-INDEPENDENT PHOSPHOLIPASE A2"/>
    <property type="match status" value="1"/>
</dbReference>
<keyword evidence="5 8" id="KW-0443">Lipid metabolism</keyword>
<comment type="catalytic activity">
    <reaction evidence="6">
        <text>a 1,2-diacyl-sn-glycero-3-phosphocholine + H2O = a 1-acyl-sn-glycero-3-phosphocholine + a fatty acid + H(+)</text>
        <dbReference type="Rhea" id="RHEA:15801"/>
        <dbReference type="ChEBI" id="CHEBI:15377"/>
        <dbReference type="ChEBI" id="CHEBI:15378"/>
        <dbReference type="ChEBI" id="CHEBI:28868"/>
        <dbReference type="ChEBI" id="CHEBI:57643"/>
        <dbReference type="ChEBI" id="CHEBI:58168"/>
        <dbReference type="EC" id="3.1.1.4"/>
    </reaction>
    <physiologicalReaction direction="left-to-right" evidence="6">
        <dbReference type="Rhea" id="RHEA:15802"/>
    </physiologicalReaction>
</comment>
<dbReference type="Gene3D" id="3.40.1090.10">
    <property type="entry name" value="Cytosolic phospholipase A2 catalytic domain"/>
    <property type="match status" value="1"/>
</dbReference>
<feature type="active site" description="Proton acceptor" evidence="8">
    <location>
        <position position="645"/>
    </location>
</feature>
<feature type="short sequence motif" description="GXSXG" evidence="8">
    <location>
        <begin position="510"/>
        <end position="514"/>
    </location>
</feature>
<gene>
    <name evidence="10" type="ORF">HOLleu_18222</name>
</gene>
<evidence type="ECO:0000256" key="3">
    <source>
        <dbReference type="ARBA" id="ARBA00022801"/>
    </source>
</evidence>
<dbReference type="GO" id="GO:2000304">
    <property type="term" value="P:positive regulation of ceramide biosynthetic process"/>
    <property type="evidence" value="ECO:0007669"/>
    <property type="project" value="TreeGrafter"/>
</dbReference>
<evidence type="ECO:0000313" key="10">
    <source>
        <dbReference type="EMBL" id="KAJ8037413.1"/>
    </source>
</evidence>
<dbReference type="OrthoDB" id="10021675at2759"/>
<dbReference type="InterPro" id="IPR047148">
    <property type="entry name" value="PLPL9"/>
</dbReference>
<evidence type="ECO:0000256" key="7">
    <source>
        <dbReference type="PROSITE-ProRule" id="PRU00023"/>
    </source>
</evidence>
<dbReference type="Proteomes" id="UP001152320">
    <property type="component" value="Chromosome 8"/>
</dbReference>
<dbReference type="EMBL" id="JAIZAY010000008">
    <property type="protein sequence ID" value="KAJ8037413.1"/>
    <property type="molecule type" value="Genomic_DNA"/>
</dbReference>
<keyword evidence="2" id="KW-0677">Repeat</keyword>
<protein>
    <recommendedName>
        <fullName evidence="1">phospholipase A2</fullName>
        <ecNumber evidence="1">3.1.1.4</ecNumber>
    </recommendedName>
</protein>
<dbReference type="InterPro" id="IPR036770">
    <property type="entry name" value="Ankyrin_rpt-contain_sf"/>
</dbReference>
<sequence length="800" mass="89050">MAGVWKTLISSSNDVINISAEKADLWECKLMSSNSRIKLLLDDNGEFHCVVLNDGTAFSLFRESSEEAALEGYNFFVEKIEPFLDLDSTLITQDRLKELCSCCRKNPSYSPAHVAVDCNFLDGFSSEAVLSHLNSQEGNKGQTPLHLAVKTRRVDLVKTLRELGANAYSPDFNGITPMHEAVDVYNHTDDGVMIAVLASMMQKEKLSGDFLEAASPLLMALQTGKFDAARIMVENDVLIDIPDDFGMPIHYALKHDNYLLATEILAKQGSQGFARCNKYGATPLHWARSSETMKMIFQFDYELNVRSKTGHTAVHVMVLKNRVECLVELLAAGADPEIPDNEGNSPLHSACKLNDVDSIRALIVFNADVNAKNKEGLTPRHYAASHELKGGEALQALHHVEARRCEKQTISCRQGCLPWGRYDGDELEYPHDPQEECEYVYKDLMDSVVNDVLAKCREYHESDGNKGEPMDKLLCLDGGGSRGVIQIQLLSAIERASDKRIIDTFDWIAGTSAGAINTGILSKGCCITAMRKTFFSCTKDLFAGSKPYSGEKIENILKEIFGEKKMKDIEKPKVMITGALSNRAPPALHLFRNYPPPSTSSSRIVSFSGHYSNPPWPADEEKIWHAIRSSTAAPTYFPPRDLFMDGGLVANNPTTDAMTEISEYYAERKLKGLPVRKIGLVVSLGTGNGPVSEMKDIEVYIPKNVTDIFRVGAHIKAAAHLGEIMLELVTDSRFRPTDRSRAWCFDIGAPFFRLSPPLSHMTELDETDTKVILRLMWETEVFICKNREKIDQIGQLIRAM</sequence>
<evidence type="ECO:0000256" key="5">
    <source>
        <dbReference type="ARBA" id="ARBA00023098"/>
    </source>
</evidence>
<dbReference type="InterPro" id="IPR016035">
    <property type="entry name" value="Acyl_Trfase/lysoPLipase"/>
</dbReference>
<feature type="repeat" description="ANK" evidence="7">
    <location>
        <begin position="140"/>
        <end position="172"/>
    </location>
</feature>
<dbReference type="GO" id="GO:0016042">
    <property type="term" value="P:lipid catabolic process"/>
    <property type="evidence" value="ECO:0007669"/>
    <property type="project" value="UniProtKB-UniRule"/>
</dbReference>
<keyword evidence="4 7" id="KW-0040">ANK repeat</keyword>
<dbReference type="SMART" id="SM00248">
    <property type="entry name" value="ANK"/>
    <property type="match status" value="6"/>
</dbReference>
<reference evidence="10" key="1">
    <citation type="submission" date="2021-10" db="EMBL/GenBank/DDBJ databases">
        <title>Tropical sea cucumber genome reveals ecological adaptation and Cuvierian tubules defense mechanism.</title>
        <authorList>
            <person name="Chen T."/>
        </authorList>
    </citation>
    <scope>NUCLEOTIDE SEQUENCE</scope>
    <source>
        <strain evidence="10">Nanhai2018</strain>
        <tissue evidence="10">Muscle</tissue>
    </source>
</reference>
<dbReference type="PROSITE" id="PS50088">
    <property type="entry name" value="ANK_REPEAT"/>
    <property type="match status" value="3"/>
</dbReference>
<feature type="active site" description="Nucleophile" evidence="8">
    <location>
        <position position="512"/>
    </location>
</feature>
<evidence type="ECO:0000259" key="9">
    <source>
        <dbReference type="PROSITE" id="PS51635"/>
    </source>
</evidence>
<organism evidence="10 11">
    <name type="scientific">Holothuria leucospilota</name>
    <name type="common">Black long sea cucumber</name>
    <name type="synonym">Mertensiothuria leucospilota</name>
    <dbReference type="NCBI Taxonomy" id="206669"/>
    <lineage>
        <taxon>Eukaryota</taxon>
        <taxon>Metazoa</taxon>
        <taxon>Echinodermata</taxon>
        <taxon>Eleutherozoa</taxon>
        <taxon>Echinozoa</taxon>
        <taxon>Holothuroidea</taxon>
        <taxon>Aspidochirotacea</taxon>
        <taxon>Aspidochirotida</taxon>
        <taxon>Holothuriidae</taxon>
        <taxon>Holothuria</taxon>
    </lineage>
</organism>
<keyword evidence="8" id="KW-0442">Lipid degradation</keyword>
<proteinExistence type="predicted"/>
<evidence type="ECO:0000256" key="2">
    <source>
        <dbReference type="ARBA" id="ARBA00022737"/>
    </source>
</evidence>
<dbReference type="PROSITE" id="PS51635">
    <property type="entry name" value="PNPLA"/>
    <property type="match status" value="1"/>
</dbReference>
<evidence type="ECO:0000256" key="8">
    <source>
        <dbReference type="PROSITE-ProRule" id="PRU01161"/>
    </source>
</evidence>
<feature type="short sequence motif" description="GXGXXG" evidence="8">
    <location>
        <begin position="478"/>
        <end position="483"/>
    </location>
</feature>
<dbReference type="SUPFAM" id="SSF48403">
    <property type="entry name" value="Ankyrin repeat"/>
    <property type="match status" value="1"/>
</dbReference>
<dbReference type="PROSITE" id="PS50297">
    <property type="entry name" value="ANK_REP_REGION"/>
    <property type="match status" value="2"/>
</dbReference>
<feature type="short sequence motif" description="DGA/G" evidence="8">
    <location>
        <begin position="645"/>
        <end position="647"/>
    </location>
</feature>
<dbReference type="GO" id="GO:0052816">
    <property type="term" value="F:long-chain fatty acyl-CoA hydrolase activity"/>
    <property type="evidence" value="ECO:0007669"/>
    <property type="project" value="TreeGrafter"/>
</dbReference>
<keyword evidence="3 8" id="KW-0378">Hydrolase</keyword>
<dbReference type="Pfam" id="PF00023">
    <property type="entry name" value="Ank"/>
    <property type="match status" value="1"/>
</dbReference>
<dbReference type="AlphaFoldDB" id="A0A9Q1C1G8"/>
<evidence type="ECO:0000256" key="6">
    <source>
        <dbReference type="ARBA" id="ARBA00023422"/>
    </source>
</evidence>
<comment type="caution">
    <text evidence="10">The sequence shown here is derived from an EMBL/GenBank/DDBJ whole genome shotgun (WGS) entry which is preliminary data.</text>
</comment>
<keyword evidence="11" id="KW-1185">Reference proteome</keyword>
<dbReference type="GO" id="GO:0035965">
    <property type="term" value="P:cardiolipin acyl-chain remodeling"/>
    <property type="evidence" value="ECO:0007669"/>
    <property type="project" value="TreeGrafter"/>
</dbReference>
<dbReference type="PANTHER" id="PTHR24139">
    <property type="entry name" value="CALCIUM-INDEPENDENT PHOSPHOLIPASE A2"/>
    <property type="match status" value="1"/>
</dbReference>
<feature type="domain" description="PNPLA" evidence="9">
    <location>
        <begin position="474"/>
        <end position="658"/>
    </location>
</feature>
<evidence type="ECO:0000256" key="1">
    <source>
        <dbReference type="ARBA" id="ARBA00013278"/>
    </source>
</evidence>
<dbReference type="InterPro" id="IPR002110">
    <property type="entry name" value="Ankyrin_rpt"/>
</dbReference>
<accession>A0A9Q1C1G8</accession>
<feature type="repeat" description="ANK" evidence="7">
    <location>
        <begin position="342"/>
        <end position="374"/>
    </location>
</feature>
<name>A0A9Q1C1G8_HOLLE</name>
<dbReference type="InterPro" id="IPR002641">
    <property type="entry name" value="PNPLA_dom"/>
</dbReference>